<organism evidence="1 2">
    <name type="scientific">Ectopseudomonas hydrolytica</name>
    <dbReference type="NCBI Taxonomy" id="2493633"/>
    <lineage>
        <taxon>Bacteria</taxon>
        <taxon>Pseudomonadati</taxon>
        <taxon>Pseudomonadota</taxon>
        <taxon>Gammaproteobacteria</taxon>
        <taxon>Pseudomonadales</taxon>
        <taxon>Pseudomonadaceae</taxon>
        <taxon>Ectopseudomonas</taxon>
    </lineage>
</organism>
<evidence type="ECO:0000313" key="2">
    <source>
        <dbReference type="Proteomes" id="UP001054897"/>
    </source>
</evidence>
<name>A0ABY5A6U6_9GAMM</name>
<accession>A0ABY5A6U6</accession>
<evidence type="ECO:0008006" key="3">
    <source>
        <dbReference type="Google" id="ProtNLM"/>
    </source>
</evidence>
<reference evidence="1" key="1">
    <citation type="submission" date="2022-06" db="EMBL/GenBank/DDBJ databases">
        <title>Complete genome of Pseudomonas hydrolytica DSWY01T.</title>
        <authorList>
            <person name="Jung J."/>
            <person name="Jeon C.O."/>
        </authorList>
    </citation>
    <scope>NUCLEOTIDE SEQUENCE</scope>
    <source>
        <strain evidence="1">DSWY01</strain>
    </source>
</reference>
<dbReference type="RefSeq" id="WP_129481725.1">
    <property type="nucleotide sequence ID" value="NZ_CP099397.1"/>
</dbReference>
<protein>
    <recommendedName>
        <fullName evidence="3">HNH endonuclease</fullName>
    </recommendedName>
</protein>
<dbReference type="Gene3D" id="1.10.30.50">
    <property type="match status" value="1"/>
</dbReference>
<gene>
    <name evidence="1" type="ORF">L1F06_019105</name>
</gene>
<dbReference type="EMBL" id="CP099397">
    <property type="protein sequence ID" value="USR38764.1"/>
    <property type="molecule type" value="Genomic_DNA"/>
</dbReference>
<dbReference type="GeneID" id="300083122"/>
<dbReference type="Proteomes" id="UP001054897">
    <property type="component" value="Chromosome"/>
</dbReference>
<sequence>MLHPLSRRKAEVLTVLNSVSQEDHLKLKQLGAADNKFWSTDDEAHAPLVAAFRTEVKDYYWGRQARRCCYCSKELDESKAAYDAEHIIHKDEFPQFMFELANLSVACRTCNGVKKNKLVLALNVTLAEVPRQSSDYTIVHPHLDEWSDHFRHDEISRIVPANESMKGAKTIEVCGIHYLNAARLADYFLPADHKTVQQALEGLFRVKSRGWKIKYLEVLNGLVDEHNFQPAREILGALKDEV</sequence>
<keyword evidence="2" id="KW-1185">Reference proteome</keyword>
<proteinExistence type="predicted"/>
<evidence type="ECO:0000313" key="1">
    <source>
        <dbReference type="EMBL" id="USR38764.1"/>
    </source>
</evidence>